<dbReference type="RefSeq" id="WP_036182881.1">
    <property type="nucleotide sequence ID" value="NZ_AVDA01000003.1"/>
</dbReference>
<proteinExistence type="predicted"/>
<accession>A0A0A3IZ01</accession>
<keyword evidence="2" id="KW-1185">Reference proteome</keyword>
<reference evidence="1 2" key="1">
    <citation type="submission" date="2014-02" db="EMBL/GenBank/DDBJ databases">
        <title>Draft genome sequence of Lysinibacillus manganicus DSM 26584T.</title>
        <authorList>
            <person name="Zhang F."/>
            <person name="Wang G."/>
            <person name="Zhang L."/>
        </authorList>
    </citation>
    <scope>NUCLEOTIDE SEQUENCE [LARGE SCALE GENOMIC DNA]</scope>
    <source>
        <strain evidence="1 2">DSM 26584</strain>
    </source>
</reference>
<dbReference type="EMBL" id="JPVN01000003">
    <property type="protein sequence ID" value="KGR80047.1"/>
    <property type="molecule type" value="Genomic_DNA"/>
</dbReference>
<name>A0A0A3IZ01_9BACL</name>
<organism evidence="1 2">
    <name type="scientific">Ureibacillus manganicus DSM 26584</name>
    <dbReference type="NCBI Taxonomy" id="1384049"/>
    <lineage>
        <taxon>Bacteria</taxon>
        <taxon>Bacillati</taxon>
        <taxon>Bacillota</taxon>
        <taxon>Bacilli</taxon>
        <taxon>Bacillales</taxon>
        <taxon>Caryophanaceae</taxon>
        <taxon>Ureibacillus</taxon>
    </lineage>
</organism>
<dbReference type="AlphaFoldDB" id="A0A0A3IZ01"/>
<sequence length="84" mass="9471">MFQMNMTSVAKAHSVNYEALRKYVKAIRGIYPNYARGGKMDVREIGYITIFLDAFSTTNESNKTQAAVTAVDNAIKSDMKPFIR</sequence>
<dbReference type="Proteomes" id="UP000030416">
    <property type="component" value="Unassembled WGS sequence"/>
</dbReference>
<protein>
    <submittedName>
        <fullName evidence="1">Uncharacterized protein</fullName>
    </submittedName>
</protein>
<gene>
    <name evidence="1" type="ORF">CD29_03595</name>
</gene>
<evidence type="ECO:0000313" key="2">
    <source>
        <dbReference type="Proteomes" id="UP000030416"/>
    </source>
</evidence>
<comment type="caution">
    <text evidence="1">The sequence shown here is derived from an EMBL/GenBank/DDBJ whole genome shotgun (WGS) entry which is preliminary data.</text>
</comment>
<evidence type="ECO:0000313" key="1">
    <source>
        <dbReference type="EMBL" id="KGR80047.1"/>
    </source>
</evidence>